<evidence type="ECO:0000256" key="6">
    <source>
        <dbReference type="ARBA" id="ARBA00022741"/>
    </source>
</evidence>
<evidence type="ECO:0000256" key="5">
    <source>
        <dbReference type="ARBA" id="ARBA00022679"/>
    </source>
</evidence>
<evidence type="ECO:0000256" key="10">
    <source>
        <dbReference type="HAMAP-Rule" id="MF_00145"/>
    </source>
</evidence>
<dbReference type="PROSITE" id="PS00111">
    <property type="entry name" value="PGLYCERATE_KINASE"/>
    <property type="match status" value="1"/>
</dbReference>
<dbReference type="InterPro" id="IPR001576">
    <property type="entry name" value="Phosphoglycerate_kinase"/>
</dbReference>
<dbReference type="EC" id="2.7.2.3" evidence="3 10"/>
<dbReference type="EMBL" id="JAGGLL010000014">
    <property type="protein sequence ID" value="MBP2022232.1"/>
    <property type="molecule type" value="Genomic_DNA"/>
</dbReference>
<feature type="binding site" evidence="10">
    <location>
        <begin position="354"/>
        <end position="357"/>
    </location>
    <ligand>
        <name>ATP</name>
        <dbReference type="ChEBI" id="CHEBI:30616"/>
    </ligand>
</feature>
<dbReference type="CDD" id="cd00318">
    <property type="entry name" value="Phosphoglycerate_kinase"/>
    <property type="match status" value="1"/>
</dbReference>
<feature type="binding site" evidence="10">
    <location>
        <position position="38"/>
    </location>
    <ligand>
        <name>substrate</name>
    </ligand>
</feature>
<comment type="catalytic activity">
    <reaction evidence="1 10 11">
        <text>(2R)-3-phosphoglycerate + ATP = (2R)-3-phospho-glyceroyl phosphate + ADP</text>
        <dbReference type="Rhea" id="RHEA:14801"/>
        <dbReference type="ChEBI" id="CHEBI:30616"/>
        <dbReference type="ChEBI" id="CHEBI:57604"/>
        <dbReference type="ChEBI" id="CHEBI:58272"/>
        <dbReference type="ChEBI" id="CHEBI:456216"/>
        <dbReference type="EC" id="2.7.2.3"/>
    </reaction>
</comment>
<dbReference type="HAMAP" id="MF_00145">
    <property type="entry name" value="Phosphoglyc_kinase"/>
    <property type="match status" value="1"/>
</dbReference>
<keyword evidence="9 10" id="KW-0324">Glycolysis</keyword>
<feature type="binding site" evidence="10">
    <location>
        <begin position="61"/>
        <end position="64"/>
    </location>
    <ligand>
        <name>substrate</name>
    </ligand>
</feature>
<evidence type="ECO:0000256" key="2">
    <source>
        <dbReference type="ARBA" id="ARBA00004838"/>
    </source>
</evidence>
<keyword evidence="5 10" id="KW-0808">Transferase</keyword>
<evidence type="ECO:0000313" key="13">
    <source>
        <dbReference type="Proteomes" id="UP001519308"/>
    </source>
</evidence>
<comment type="subcellular location">
    <subcellularLocation>
        <location evidence="10">Cytoplasm</location>
    </subcellularLocation>
</comment>
<feature type="binding site" evidence="10">
    <location>
        <position position="328"/>
    </location>
    <ligand>
        <name>ATP</name>
        <dbReference type="ChEBI" id="CHEBI:30616"/>
    </ligand>
</feature>
<feature type="binding site" evidence="10">
    <location>
        <begin position="23"/>
        <end position="25"/>
    </location>
    <ligand>
        <name>substrate</name>
    </ligand>
</feature>
<dbReference type="Pfam" id="PF00162">
    <property type="entry name" value="PGK"/>
    <property type="match status" value="1"/>
</dbReference>
<keyword evidence="8 10" id="KW-0067">ATP-binding</keyword>
<gene>
    <name evidence="10" type="primary">pgk</name>
    <name evidence="12" type="ORF">J2Z44_002033</name>
</gene>
<reference evidence="12 13" key="1">
    <citation type="submission" date="2021-03" db="EMBL/GenBank/DDBJ databases">
        <title>Genomic Encyclopedia of Type Strains, Phase IV (KMG-IV): sequencing the most valuable type-strain genomes for metagenomic binning, comparative biology and taxonomic classification.</title>
        <authorList>
            <person name="Goeker M."/>
        </authorList>
    </citation>
    <scope>NUCLEOTIDE SEQUENCE [LARGE SCALE GENOMIC DNA]</scope>
    <source>
        <strain evidence="12 13">DSM 28650</strain>
    </source>
</reference>
<feature type="binding site" evidence="10">
    <location>
        <position position="155"/>
    </location>
    <ligand>
        <name>substrate</name>
    </ligand>
</feature>
<evidence type="ECO:0000313" key="12">
    <source>
        <dbReference type="EMBL" id="MBP2022232.1"/>
    </source>
</evidence>
<keyword evidence="7 10" id="KW-0418">Kinase</keyword>
<dbReference type="InterPro" id="IPR015824">
    <property type="entry name" value="Phosphoglycerate_kinase_N"/>
</dbReference>
<dbReference type="InterPro" id="IPR036043">
    <property type="entry name" value="Phosphoglycerate_kinase_sf"/>
</dbReference>
<evidence type="ECO:0000256" key="11">
    <source>
        <dbReference type="RuleBase" id="RU000532"/>
    </source>
</evidence>
<dbReference type="PRINTS" id="PR00477">
    <property type="entry name" value="PHGLYCKINASE"/>
</dbReference>
<keyword evidence="13" id="KW-1185">Reference proteome</keyword>
<dbReference type="Gene3D" id="3.40.50.1260">
    <property type="entry name" value="Phosphoglycerate kinase, N-terminal domain"/>
    <property type="match status" value="2"/>
</dbReference>
<evidence type="ECO:0000256" key="1">
    <source>
        <dbReference type="ARBA" id="ARBA00000642"/>
    </source>
</evidence>
<keyword evidence="6 10" id="KW-0547">Nucleotide-binding</keyword>
<sequence>MLFNKKTIEDISVKGKKVLLRCDFNVPIVDGVITDENRLVGSIPTIKYLTENGAKVVLCSHLGKPKGEAKKDLSLEPVGVRLSELLNKKVLFADDDNVVGENARNLVNNMEEGECVLLQNTRFRKEETKNEENFSKELASLCDIFVNDAFGTAHRAHCSTVGVTNFVEISVCGYLIQKELKFLGDAVENPERPFTAILGGSKVSDKINVINNLLDKVDNLIIGGAMAYTFLKAKGFDIGNSRVEEDKLDYAIEMMKKAEEKSVNLLLPLDHVIASEFSKNAVPKITDNENIEEGFMGLDIGPKTVELYSKWIKQSKTVIWNGPMGVFEFENFSTGTKAIGEAMANCGGTTIIGGGDSAAAVNIFGMGDKMSHISTGGGASLEFLEGIELPGIIALNDK</sequence>
<dbReference type="Proteomes" id="UP001519308">
    <property type="component" value="Unassembled WGS sequence"/>
</dbReference>
<dbReference type="PANTHER" id="PTHR11406:SF23">
    <property type="entry name" value="PHOSPHOGLYCERATE KINASE 1, CHLOROPLASTIC-RELATED"/>
    <property type="match status" value="1"/>
</dbReference>
<dbReference type="GO" id="GO:0004618">
    <property type="term" value="F:phosphoglycerate kinase activity"/>
    <property type="evidence" value="ECO:0007669"/>
    <property type="project" value="UniProtKB-EC"/>
</dbReference>
<feature type="binding site" evidence="10">
    <location>
        <position position="297"/>
    </location>
    <ligand>
        <name>ATP</name>
        <dbReference type="ChEBI" id="CHEBI:30616"/>
    </ligand>
</feature>
<dbReference type="SUPFAM" id="SSF53748">
    <property type="entry name" value="Phosphoglycerate kinase"/>
    <property type="match status" value="1"/>
</dbReference>
<proteinExistence type="inferred from homology"/>
<comment type="subunit">
    <text evidence="10">Monomer.</text>
</comment>
<evidence type="ECO:0000256" key="7">
    <source>
        <dbReference type="ARBA" id="ARBA00022777"/>
    </source>
</evidence>
<accession>A0ABS4K361</accession>
<evidence type="ECO:0000256" key="4">
    <source>
        <dbReference type="ARBA" id="ARBA00016471"/>
    </source>
</evidence>
<evidence type="ECO:0000256" key="3">
    <source>
        <dbReference type="ARBA" id="ARBA00013061"/>
    </source>
</evidence>
<keyword evidence="10" id="KW-0963">Cytoplasm</keyword>
<evidence type="ECO:0000256" key="8">
    <source>
        <dbReference type="ARBA" id="ARBA00022840"/>
    </source>
</evidence>
<dbReference type="RefSeq" id="WP_021281479.1">
    <property type="nucleotide sequence ID" value="NZ_JAGGLL010000014.1"/>
</dbReference>
<protein>
    <recommendedName>
        <fullName evidence="4 10">Phosphoglycerate kinase</fullName>
        <ecNumber evidence="3 10">2.7.2.3</ecNumber>
    </recommendedName>
</protein>
<evidence type="ECO:0000256" key="9">
    <source>
        <dbReference type="ARBA" id="ARBA00023152"/>
    </source>
</evidence>
<feature type="binding site" evidence="10">
    <location>
        <position position="122"/>
    </location>
    <ligand>
        <name>substrate</name>
    </ligand>
</feature>
<comment type="similarity">
    <text evidence="10 11">Belongs to the phosphoglycerate kinase family.</text>
</comment>
<feature type="binding site" evidence="10">
    <location>
        <position position="206"/>
    </location>
    <ligand>
        <name>ATP</name>
        <dbReference type="ChEBI" id="CHEBI:30616"/>
    </ligand>
</feature>
<dbReference type="PANTHER" id="PTHR11406">
    <property type="entry name" value="PHOSPHOGLYCERATE KINASE"/>
    <property type="match status" value="1"/>
</dbReference>
<name>A0ABS4K361_9CLOT</name>
<dbReference type="PIRSF" id="PIRSF000724">
    <property type="entry name" value="Pgk"/>
    <property type="match status" value="1"/>
</dbReference>
<comment type="pathway">
    <text evidence="2 10">Carbohydrate degradation; glycolysis; pyruvate from D-glyceraldehyde 3-phosphate: step 2/5.</text>
</comment>
<organism evidence="12 13">
    <name type="scientific">Clostridium punense</name>
    <dbReference type="NCBI Taxonomy" id="1054297"/>
    <lineage>
        <taxon>Bacteria</taxon>
        <taxon>Bacillati</taxon>
        <taxon>Bacillota</taxon>
        <taxon>Clostridia</taxon>
        <taxon>Eubacteriales</taxon>
        <taxon>Clostridiaceae</taxon>
        <taxon>Clostridium</taxon>
    </lineage>
</organism>
<dbReference type="InterPro" id="IPR015911">
    <property type="entry name" value="Phosphoglycerate_kinase_CS"/>
</dbReference>
<comment type="caution">
    <text evidence="12">The sequence shown here is derived from an EMBL/GenBank/DDBJ whole genome shotgun (WGS) entry which is preliminary data.</text>
</comment>